<comment type="caution">
    <text evidence="10">The sequence shown here is derived from an EMBL/GenBank/DDBJ whole genome shotgun (WGS) entry which is preliminary data.</text>
</comment>
<keyword evidence="6 8" id="KW-1133">Transmembrane helix</keyword>
<sequence length="390" mass="43727">MTNIIYRIQLYMYSVLTAMWIFQYEPLMLVKNVGTSVSLQVLTLVQLIVIGSLFLYGKLLKQGKWRNFVIYCTLVVRIVLSLLLFIVNEPTIFVLAFMIYQIGAVGCDIFYESSVLEEVNRKGLDFGKFRMFGSLGYATSGFIVSGILLLGFDTSALMILSAGINLILLFLQLKAPFSKTRNLQNISRSKVKIPFQATLLILACSLITTLPGSFGYLFNGYLREQFSLPLQQVTLYVSIAVFLGSCVSEVSAFYIVDAWIRKVGAQRILIVGFLASILRWALALMSPNALTFIATYLLHGVNFAFLYVGVLTILKSHLSEKIMGTLTMRYMFIANLAGVVLAQLYASTLDYIGVRGILMSYLFISIFAFGFVVIFYNKLTTKSKESEVHQ</sequence>
<dbReference type="AlphaFoldDB" id="K2QCY1"/>
<evidence type="ECO:0000256" key="1">
    <source>
        <dbReference type="ARBA" id="ARBA00004429"/>
    </source>
</evidence>
<dbReference type="Proteomes" id="UP000006787">
    <property type="component" value="Unassembled WGS sequence"/>
</dbReference>
<feature type="transmembrane region" description="Helical" evidence="8">
    <location>
        <begin position="268"/>
        <end position="286"/>
    </location>
</feature>
<dbReference type="PANTHER" id="PTHR23522">
    <property type="entry name" value="BLL5896 PROTEIN"/>
    <property type="match status" value="1"/>
</dbReference>
<dbReference type="InterPro" id="IPR036259">
    <property type="entry name" value="MFS_trans_sf"/>
</dbReference>
<dbReference type="GO" id="GO:0005886">
    <property type="term" value="C:plasma membrane"/>
    <property type="evidence" value="ECO:0007669"/>
    <property type="project" value="UniProtKB-SubCell"/>
</dbReference>
<feature type="transmembrane region" description="Helical" evidence="8">
    <location>
        <begin position="156"/>
        <end position="173"/>
    </location>
</feature>
<proteinExistence type="predicted"/>
<feature type="transmembrane region" description="Helical" evidence="8">
    <location>
        <begin position="193"/>
        <end position="214"/>
    </location>
</feature>
<keyword evidence="4" id="KW-0997">Cell inner membrane</keyword>
<evidence type="ECO:0000256" key="5">
    <source>
        <dbReference type="ARBA" id="ARBA00022692"/>
    </source>
</evidence>
<feature type="transmembrane region" description="Helical" evidence="8">
    <location>
        <begin position="326"/>
        <end position="346"/>
    </location>
</feature>
<evidence type="ECO:0000259" key="9">
    <source>
        <dbReference type="Pfam" id="PF12832"/>
    </source>
</evidence>
<gene>
    <name evidence="10" type="ORF">C426_1281</name>
</gene>
<name>K2QCY1_9LACT</name>
<accession>K2QCY1</accession>
<feature type="transmembrane region" description="Helical" evidence="8">
    <location>
        <begin position="132"/>
        <end position="150"/>
    </location>
</feature>
<dbReference type="InterPro" id="IPR024989">
    <property type="entry name" value="MFS_assoc_dom"/>
</dbReference>
<evidence type="ECO:0000256" key="4">
    <source>
        <dbReference type="ARBA" id="ARBA00022519"/>
    </source>
</evidence>
<evidence type="ECO:0000256" key="2">
    <source>
        <dbReference type="ARBA" id="ARBA00022448"/>
    </source>
</evidence>
<dbReference type="Pfam" id="PF12832">
    <property type="entry name" value="MFS_1_like"/>
    <property type="match status" value="1"/>
</dbReference>
<protein>
    <submittedName>
        <fullName evidence="10">Permeases of the major facilitator superfamily</fullName>
    </submittedName>
</protein>
<feature type="transmembrane region" description="Helical" evidence="8">
    <location>
        <begin position="36"/>
        <end position="56"/>
    </location>
</feature>
<evidence type="ECO:0000256" key="8">
    <source>
        <dbReference type="SAM" id="Phobius"/>
    </source>
</evidence>
<keyword evidence="5 8" id="KW-0812">Transmembrane</keyword>
<dbReference type="SUPFAM" id="SSF103473">
    <property type="entry name" value="MFS general substrate transporter"/>
    <property type="match status" value="1"/>
</dbReference>
<feature type="transmembrane region" description="Helical" evidence="8">
    <location>
        <begin position="292"/>
        <end position="314"/>
    </location>
</feature>
<evidence type="ECO:0000313" key="11">
    <source>
        <dbReference type="Proteomes" id="UP000006787"/>
    </source>
</evidence>
<feature type="transmembrane region" description="Helical" evidence="8">
    <location>
        <begin position="352"/>
        <end position="376"/>
    </location>
</feature>
<feature type="transmembrane region" description="Helical" evidence="8">
    <location>
        <begin position="92"/>
        <end position="111"/>
    </location>
</feature>
<dbReference type="PANTHER" id="PTHR23522:SF10">
    <property type="entry name" value="3-PHENYLPROPIONIC ACID TRANSPORTER-RELATED"/>
    <property type="match status" value="1"/>
</dbReference>
<evidence type="ECO:0000313" key="10">
    <source>
        <dbReference type="EMBL" id="EKF51327.1"/>
    </source>
</evidence>
<keyword evidence="3" id="KW-1003">Cell membrane</keyword>
<dbReference type="eggNOG" id="COG2814">
    <property type="taxonomic scope" value="Bacteria"/>
</dbReference>
<dbReference type="EMBL" id="AMQS01000015">
    <property type="protein sequence ID" value="EKF51327.1"/>
    <property type="molecule type" value="Genomic_DNA"/>
</dbReference>
<dbReference type="Gene3D" id="1.20.1250.20">
    <property type="entry name" value="MFS general substrate transporter like domains"/>
    <property type="match status" value="2"/>
</dbReference>
<dbReference type="PATRIC" id="fig|1231377.3.peg.1278"/>
<comment type="subcellular location">
    <subcellularLocation>
        <location evidence="1">Cell inner membrane</location>
        <topology evidence="1">Multi-pass membrane protein</topology>
    </subcellularLocation>
</comment>
<organism evidence="10 11">
    <name type="scientific">Lactococcus garvieae DCC43</name>
    <dbReference type="NCBI Taxonomy" id="1231377"/>
    <lineage>
        <taxon>Bacteria</taxon>
        <taxon>Bacillati</taxon>
        <taxon>Bacillota</taxon>
        <taxon>Bacilli</taxon>
        <taxon>Lactobacillales</taxon>
        <taxon>Streptococcaceae</taxon>
        <taxon>Lactococcus</taxon>
    </lineage>
</organism>
<keyword evidence="7 8" id="KW-0472">Membrane</keyword>
<feature type="domain" description="Major facilitator superfamily associated" evidence="9">
    <location>
        <begin position="40"/>
        <end position="326"/>
    </location>
</feature>
<keyword evidence="2" id="KW-0813">Transport</keyword>
<feature type="transmembrane region" description="Helical" evidence="8">
    <location>
        <begin position="234"/>
        <end position="256"/>
    </location>
</feature>
<evidence type="ECO:0000256" key="6">
    <source>
        <dbReference type="ARBA" id="ARBA00022989"/>
    </source>
</evidence>
<feature type="transmembrane region" description="Helical" evidence="8">
    <location>
        <begin position="68"/>
        <end position="86"/>
    </location>
</feature>
<reference evidence="10 11" key="1">
    <citation type="journal article" date="2012" name="J. Bacteriol.">
        <title>Genome Sequence of the Bacteriocin-Producing Strain Lactococcus garvieae DCC43.</title>
        <authorList>
            <person name="Gabrielsen C."/>
            <person name="Brede D.A."/>
            <person name="Hernandez P.E."/>
            <person name="Nes I.F."/>
            <person name="Diep D.B."/>
        </authorList>
    </citation>
    <scope>NUCLEOTIDE SEQUENCE [LARGE SCALE GENOMIC DNA]</scope>
    <source>
        <strain evidence="10 11">DCC43</strain>
    </source>
</reference>
<evidence type="ECO:0000256" key="3">
    <source>
        <dbReference type="ARBA" id="ARBA00022475"/>
    </source>
</evidence>
<evidence type="ECO:0000256" key="7">
    <source>
        <dbReference type="ARBA" id="ARBA00023136"/>
    </source>
</evidence>